<dbReference type="EMBL" id="CCYD01000653">
    <property type="protein sequence ID" value="CEG42984.1"/>
    <property type="molecule type" value="Genomic_DNA"/>
</dbReference>
<evidence type="ECO:0000313" key="3">
    <source>
        <dbReference type="Proteomes" id="UP000054928"/>
    </source>
</evidence>
<dbReference type="GeneID" id="36408269"/>
<feature type="region of interest" description="Disordered" evidence="1">
    <location>
        <begin position="37"/>
        <end position="87"/>
    </location>
</feature>
<dbReference type="AlphaFoldDB" id="A0A0P1ANC1"/>
<feature type="compositionally biased region" description="Acidic residues" evidence="1">
    <location>
        <begin position="50"/>
        <end position="87"/>
    </location>
</feature>
<reference evidence="3" key="1">
    <citation type="submission" date="2014-09" db="EMBL/GenBank/DDBJ databases">
        <authorList>
            <person name="Sharma Rahul"/>
            <person name="Thines Marco"/>
        </authorList>
    </citation>
    <scope>NUCLEOTIDE SEQUENCE [LARGE SCALE GENOMIC DNA]</scope>
</reference>
<organism evidence="2 3">
    <name type="scientific">Plasmopara halstedii</name>
    <name type="common">Downy mildew of sunflower</name>
    <dbReference type="NCBI Taxonomy" id="4781"/>
    <lineage>
        <taxon>Eukaryota</taxon>
        <taxon>Sar</taxon>
        <taxon>Stramenopiles</taxon>
        <taxon>Oomycota</taxon>
        <taxon>Peronosporomycetes</taxon>
        <taxon>Peronosporales</taxon>
        <taxon>Peronosporaceae</taxon>
        <taxon>Plasmopara</taxon>
    </lineage>
</organism>
<dbReference type="STRING" id="4781.A0A0P1ANC1"/>
<keyword evidence="3" id="KW-1185">Reference proteome</keyword>
<protein>
    <submittedName>
        <fullName evidence="2">Uncharacterized protein</fullName>
    </submittedName>
</protein>
<feature type="compositionally biased region" description="Basic and acidic residues" evidence="1">
    <location>
        <begin position="40"/>
        <end position="49"/>
    </location>
</feature>
<dbReference type="Proteomes" id="UP000054928">
    <property type="component" value="Unassembled WGS sequence"/>
</dbReference>
<accession>A0A0P1ANC1</accession>
<sequence length="87" mass="9951">MLHVFDVNARKYRHTFYASTVNTVLFCADDLNDLLEGDEPSQKRLKSGDDDLSLDDGDDMKEEAYEGLEISEEDDNNEDDVTEDDNK</sequence>
<dbReference type="RefSeq" id="XP_024579353.1">
    <property type="nucleotide sequence ID" value="XM_024728925.1"/>
</dbReference>
<evidence type="ECO:0000313" key="2">
    <source>
        <dbReference type="EMBL" id="CEG42984.1"/>
    </source>
</evidence>
<proteinExistence type="predicted"/>
<evidence type="ECO:0000256" key="1">
    <source>
        <dbReference type="SAM" id="MobiDB-lite"/>
    </source>
</evidence>
<name>A0A0P1ANC1_PLAHL</name>